<gene>
    <name evidence="1" type="ORF">NCTC12961_00018</name>
</gene>
<name>A0A2X4TNK5_SERPL</name>
<dbReference type="STRING" id="82996.ADP72_10870"/>
<dbReference type="Pfam" id="PF07119">
    <property type="entry name" value="DUF1375"/>
    <property type="match status" value="1"/>
</dbReference>
<evidence type="ECO:0000313" key="1">
    <source>
        <dbReference type="EMBL" id="SQI28996.1"/>
    </source>
</evidence>
<keyword evidence="1" id="KW-0449">Lipoprotein</keyword>
<evidence type="ECO:0000313" key="2">
    <source>
        <dbReference type="Proteomes" id="UP000248897"/>
    </source>
</evidence>
<reference evidence="1 2" key="1">
    <citation type="submission" date="2018-06" db="EMBL/GenBank/DDBJ databases">
        <authorList>
            <consortium name="Pathogen Informatics"/>
            <person name="Doyle S."/>
        </authorList>
    </citation>
    <scope>NUCLEOTIDE SEQUENCE [LARGE SCALE GENOMIC DNA]</scope>
    <source>
        <strain evidence="1 2">NCTC12961</strain>
    </source>
</reference>
<sequence>MGVDCIISTGGDQKNDNQFGESFFIPYNKVREPPQSVTLLLLKHRQDVIDQQILGNSTLQDGIMKTIKVIATSCMLLATNGCSSVMSHTGPNQGYYPGTRASVGMLKDDNTSWAMMPLVALDLPFSAVMDTVLLPYDYMRSGSDDTADSPRARILRGEEQNLAASGDPSHAASVAAH</sequence>
<proteinExistence type="predicted"/>
<dbReference type="InterPro" id="IPR010780">
    <property type="entry name" value="DUF1375"/>
</dbReference>
<dbReference type="NCBIfam" id="NF008628">
    <property type="entry name" value="PRK11616.1"/>
    <property type="match status" value="1"/>
</dbReference>
<dbReference type="Proteomes" id="UP000248897">
    <property type="component" value="Chromosome 1"/>
</dbReference>
<accession>A0A2X4TNK5</accession>
<protein>
    <submittedName>
        <fullName evidence="1">Predicted periplasmic lipoprotein</fullName>
    </submittedName>
</protein>
<dbReference type="AlphaFoldDB" id="A0A2X4TNK5"/>
<organism evidence="1 2">
    <name type="scientific">Serratia plymuthica</name>
    <dbReference type="NCBI Taxonomy" id="82996"/>
    <lineage>
        <taxon>Bacteria</taxon>
        <taxon>Pseudomonadati</taxon>
        <taxon>Pseudomonadota</taxon>
        <taxon>Gammaproteobacteria</taxon>
        <taxon>Enterobacterales</taxon>
        <taxon>Yersiniaceae</taxon>
        <taxon>Serratia</taxon>
    </lineage>
</organism>
<dbReference type="EMBL" id="LS483469">
    <property type="protein sequence ID" value="SQI28996.1"/>
    <property type="molecule type" value="Genomic_DNA"/>
</dbReference>